<accession>J9DC64</accession>
<reference evidence="4" key="2">
    <citation type="submission" date="2015-07" db="EMBL/GenBank/DDBJ databases">
        <title>Contrasting host-pathogen interactions and genome evolution in two generalist and specialist microsporidian pathogens of mosquitoes.</title>
        <authorList>
            <consortium name="The Broad Institute Genomics Platform"/>
            <consortium name="The Broad Institute Genome Sequencing Center for Infectious Disease"/>
            <person name="Cuomo C.A."/>
            <person name="Sanscrainte N.D."/>
            <person name="Goldberg J.M."/>
            <person name="Heiman D."/>
            <person name="Young S."/>
            <person name="Zeng Q."/>
            <person name="Becnel J.J."/>
            <person name="Birren B.W."/>
        </authorList>
    </citation>
    <scope>NUCLEOTIDE SEQUENCE [LARGE SCALE GENOMIC DNA]</scope>
    <source>
        <strain evidence="4">USNM 41457</strain>
    </source>
</reference>
<dbReference type="HOGENOM" id="CLU_903231_0_0_1"/>
<evidence type="ECO:0000256" key="1">
    <source>
        <dbReference type="SAM" id="MobiDB-lite"/>
    </source>
</evidence>
<evidence type="ECO:0000313" key="3">
    <source>
        <dbReference type="EMBL" id="EJW05059.1"/>
    </source>
</evidence>
<dbReference type="InParanoid" id="J9DC64"/>
<name>J9DC64_EDHAE</name>
<dbReference type="AlphaFoldDB" id="J9DC64"/>
<sequence>MEFWEKYIKENWIPISLGALGLVLIFILITFLFSSTKKKQKNGPSTKNKSQNSKTKDNDVASAKSNKKNIRSNNMLDSLLKPEEKNIINSDESDIIKADIHSSAPNPEVKILRSEYASNLYNEFSALIDDLDKNNWNFSEDTNNFEEFLKKYISLTNNFWKYFQAEAIKDICSIDDKKSLDDLKSNVVRVSNHSIITMCNKLDRTRLADISETVKYYNLLVDFIDSIFKLKHQKYSTSSYESSNAFKAIIDMKNTDIYKNAQENEMIIDNELEIKTSDPKSNEKLECKIIQEMGNCVKIYFNVLETFD</sequence>
<keyword evidence="4" id="KW-1185">Reference proteome</keyword>
<evidence type="ECO:0000256" key="2">
    <source>
        <dbReference type="SAM" id="Phobius"/>
    </source>
</evidence>
<reference evidence="3 4" key="1">
    <citation type="submission" date="2011-08" db="EMBL/GenBank/DDBJ databases">
        <authorList>
            <person name="Liu Z.J."/>
            <person name="Shi F.L."/>
            <person name="Lu J.Q."/>
            <person name="Li M."/>
            <person name="Wang Z.L."/>
        </authorList>
    </citation>
    <scope>NUCLEOTIDE SEQUENCE [LARGE SCALE GENOMIC DNA]</scope>
    <source>
        <strain evidence="3 4">USNM 41457</strain>
    </source>
</reference>
<feature type="region of interest" description="Disordered" evidence="1">
    <location>
        <begin position="38"/>
        <end position="66"/>
    </location>
</feature>
<keyword evidence="2" id="KW-1133">Transmembrane helix</keyword>
<feature type="transmembrane region" description="Helical" evidence="2">
    <location>
        <begin position="12"/>
        <end position="33"/>
    </location>
</feature>
<dbReference type="VEuPathDB" id="MicrosporidiaDB:EDEG_00840"/>
<proteinExistence type="predicted"/>
<comment type="caution">
    <text evidence="3">The sequence shown here is derived from an EMBL/GenBank/DDBJ whole genome shotgun (WGS) entry which is preliminary data.</text>
</comment>
<dbReference type="Proteomes" id="UP000003163">
    <property type="component" value="Unassembled WGS sequence"/>
</dbReference>
<organism evidence="3 4">
    <name type="scientific">Edhazardia aedis (strain USNM 41457)</name>
    <name type="common">Microsporidian parasite</name>
    <dbReference type="NCBI Taxonomy" id="1003232"/>
    <lineage>
        <taxon>Eukaryota</taxon>
        <taxon>Fungi</taxon>
        <taxon>Fungi incertae sedis</taxon>
        <taxon>Microsporidia</taxon>
        <taxon>Edhazardia</taxon>
    </lineage>
</organism>
<evidence type="ECO:0000313" key="4">
    <source>
        <dbReference type="Proteomes" id="UP000003163"/>
    </source>
</evidence>
<keyword evidence="2" id="KW-0472">Membrane</keyword>
<protein>
    <submittedName>
        <fullName evidence="3">Uncharacterized protein</fullName>
    </submittedName>
</protein>
<keyword evidence="2" id="KW-0812">Transmembrane</keyword>
<gene>
    <name evidence="3" type="ORF">EDEG_00840</name>
</gene>
<dbReference type="EMBL" id="AFBI03000010">
    <property type="protein sequence ID" value="EJW05059.1"/>
    <property type="molecule type" value="Genomic_DNA"/>
</dbReference>